<feature type="compositionally biased region" description="Polar residues" evidence="1">
    <location>
        <begin position="1"/>
        <end position="15"/>
    </location>
</feature>
<dbReference type="GeneID" id="25900547"/>
<accession>A0A0L0GFD9</accession>
<gene>
    <name evidence="2" type="ORF">SARC_00043</name>
</gene>
<evidence type="ECO:0000256" key="1">
    <source>
        <dbReference type="SAM" id="MobiDB-lite"/>
    </source>
</evidence>
<reference evidence="2 3" key="1">
    <citation type="submission" date="2011-02" db="EMBL/GenBank/DDBJ databases">
        <title>The Genome Sequence of Sphaeroforma arctica JP610.</title>
        <authorList>
            <consortium name="The Broad Institute Genome Sequencing Platform"/>
            <person name="Russ C."/>
            <person name="Cuomo C."/>
            <person name="Young S.K."/>
            <person name="Zeng Q."/>
            <person name="Gargeya S."/>
            <person name="Alvarado L."/>
            <person name="Berlin A."/>
            <person name="Chapman S.B."/>
            <person name="Chen Z."/>
            <person name="Freedman E."/>
            <person name="Gellesch M."/>
            <person name="Goldberg J."/>
            <person name="Griggs A."/>
            <person name="Gujja S."/>
            <person name="Heilman E."/>
            <person name="Heiman D."/>
            <person name="Howarth C."/>
            <person name="Mehta T."/>
            <person name="Neiman D."/>
            <person name="Pearson M."/>
            <person name="Roberts A."/>
            <person name="Saif S."/>
            <person name="Shea T."/>
            <person name="Shenoy N."/>
            <person name="Sisk P."/>
            <person name="Stolte C."/>
            <person name="Sykes S."/>
            <person name="White J."/>
            <person name="Yandava C."/>
            <person name="Burger G."/>
            <person name="Gray M.W."/>
            <person name="Holland P.W.H."/>
            <person name="King N."/>
            <person name="Lang F.B.F."/>
            <person name="Roger A.J."/>
            <person name="Ruiz-Trillo I."/>
            <person name="Haas B."/>
            <person name="Nusbaum C."/>
            <person name="Birren B."/>
        </authorList>
    </citation>
    <scope>NUCLEOTIDE SEQUENCE [LARGE SCALE GENOMIC DNA]</scope>
    <source>
        <strain evidence="2 3">JP610</strain>
    </source>
</reference>
<dbReference type="RefSeq" id="XP_014161687.1">
    <property type="nucleotide sequence ID" value="XM_014306212.1"/>
</dbReference>
<proteinExistence type="predicted"/>
<evidence type="ECO:0000313" key="2">
    <source>
        <dbReference type="EMBL" id="KNC87785.1"/>
    </source>
</evidence>
<dbReference type="AlphaFoldDB" id="A0A0L0GFD9"/>
<keyword evidence="3" id="KW-1185">Reference proteome</keyword>
<feature type="region of interest" description="Disordered" evidence="1">
    <location>
        <begin position="1"/>
        <end position="29"/>
    </location>
</feature>
<protein>
    <submittedName>
        <fullName evidence="2">Uncharacterized protein</fullName>
    </submittedName>
</protein>
<feature type="compositionally biased region" description="Basic and acidic residues" evidence="1">
    <location>
        <begin position="18"/>
        <end position="29"/>
    </location>
</feature>
<dbReference type="EMBL" id="KQ241598">
    <property type="protein sequence ID" value="KNC87785.1"/>
    <property type="molecule type" value="Genomic_DNA"/>
</dbReference>
<organism evidence="2 3">
    <name type="scientific">Sphaeroforma arctica JP610</name>
    <dbReference type="NCBI Taxonomy" id="667725"/>
    <lineage>
        <taxon>Eukaryota</taxon>
        <taxon>Ichthyosporea</taxon>
        <taxon>Ichthyophonida</taxon>
        <taxon>Sphaeroforma</taxon>
    </lineage>
</organism>
<name>A0A0L0GFD9_9EUKA</name>
<evidence type="ECO:0000313" key="3">
    <source>
        <dbReference type="Proteomes" id="UP000054560"/>
    </source>
</evidence>
<sequence>MPVFQASSRTFTPNNEEGAMHMDDDPTPARRSLDPAMNKIEVVIDKDIYDGNAYIIGILLNKLYAQKAKDPIDIRALHELRNAVYNQQPNRLIPEVDQWLSELYTIKL</sequence>
<dbReference type="Proteomes" id="UP000054560">
    <property type="component" value="Unassembled WGS sequence"/>
</dbReference>